<dbReference type="AlphaFoldDB" id="A0A1G1WXS2"/>
<dbReference type="PANTHER" id="PTHR30337">
    <property type="entry name" value="COMPONENT OF ATP-DEPENDENT DSDNA EXONUCLEASE"/>
    <property type="match status" value="1"/>
</dbReference>
<dbReference type="CDD" id="cd00840">
    <property type="entry name" value="MPP_Mre11_N"/>
    <property type="match status" value="1"/>
</dbReference>
<reference evidence="6 7" key="1">
    <citation type="journal article" date="2016" name="Nat. Commun.">
        <title>Thousands of microbial genomes shed light on interconnected biogeochemical processes in an aquifer system.</title>
        <authorList>
            <person name="Anantharaman K."/>
            <person name="Brown C.T."/>
            <person name="Hug L.A."/>
            <person name="Sharon I."/>
            <person name="Castelle C.J."/>
            <person name="Probst A.J."/>
            <person name="Thomas B.C."/>
            <person name="Singh A."/>
            <person name="Wilkins M.J."/>
            <person name="Karaoz U."/>
            <person name="Brodie E.L."/>
            <person name="Williams K.H."/>
            <person name="Hubbard S.S."/>
            <person name="Banfield J.F."/>
        </authorList>
    </citation>
    <scope>NUCLEOTIDE SEQUENCE [LARGE SCALE GENOMIC DNA]</scope>
</reference>
<keyword evidence="2 4" id="KW-0378">Hydrolase</keyword>
<evidence type="ECO:0000256" key="1">
    <source>
        <dbReference type="ARBA" id="ARBA00022722"/>
    </source>
</evidence>
<dbReference type="GO" id="GO:0004519">
    <property type="term" value="F:endonuclease activity"/>
    <property type="evidence" value="ECO:0007669"/>
    <property type="project" value="UniProtKB-KW"/>
</dbReference>
<evidence type="ECO:0000313" key="7">
    <source>
        <dbReference type="Proteomes" id="UP000177718"/>
    </source>
</evidence>
<comment type="caution">
    <text evidence="6">The sequence shown here is derived from an EMBL/GenBank/DDBJ whole genome shotgun (WGS) entry which is preliminary data.</text>
</comment>
<organism evidence="6 7">
    <name type="scientific">Candidatus Woykebacteria bacterium RIFCSPLOWO2_01_FULL_43_14</name>
    <dbReference type="NCBI Taxonomy" id="1802605"/>
    <lineage>
        <taxon>Bacteria</taxon>
        <taxon>Candidatus Woykeibacteriota</taxon>
    </lineage>
</organism>
<dbReference type="STRING" id="1802605.A3A61_03220"/>
<protein>
    <recommendedName>
        <fullName evidence="4">Nuclease SbcCD subunit D</fullName>
    </recommendedName>
</protein>
<keyword evidence="1 4" id="KW-0540">Nuclease</keyword>
<dbReference type="PANTHER" id="PTHR30337:SF0">
    <property type="entry name" value="NUCLEASE SBCCD SUBUNIT D"/>
    <property type="match status" value="1"/>
</dbReference>
<gene>
    <name evidence="4" type="primary">sbcD</name>
    <name evidence="6" type="ORF">A3A61_03220</name>
</gene>
<keyword evidence="3 4" id="KW-0269">Exonuclease</keyword>
<keyword evidence="4" id="KW-0235">DNA replication</keyword>
<dbReference type="GO" id="GO:0008408">
    <property type="term" value="F:3'-5' exonuclease activity"/>
    <property type="evidence" value="ECO:0007669"/>
    <property type="project" value="InterPro"/>
</dbReference>
<dbReference type="InterPro" id="IPR050535">
    <property type="entry name" value="DNA_Repair-Maintenance_Comp"/>
</dbReference>
<comment type="similarity">
    <text evidence="4">Belongs to the SbcD family.</text>
</comment>
<evidence type="ECO:0000313" key="6">
    <source>
        <dbReference type="EMBL" id="OGY32568.1"/>
    </source>
</evidence>
<evidence type="ECO:0000259" key="5">
    <source>
        <dbReference type="Pfam" id="PF00149"/>
    </source>
</evidence>
<dbReference type="Pfam" id="PF00149">
    <property type="entry name" value="Metallophos"/>
    <property type="match status" value="1"/>
</dbReference>
<dbReference type="SUPFAM" id="SSF56300">
    <property type="entry name" value="Metallo-dependent phosphatases"/>
    <property type="match status" value="1"/>
</dbReference>
<dbReference type="InterPro" id="IPR004843">
    <property type="entry name" value="Calcineurin-like_PHP"/>
</dbReference>
<keyword evidence="4" id="KW-0255">Endonuclease</keyword>
<dbReference type="Gene3D" id="3.60.21.10">
    <property type="match status" value="1"/>
</dbReference>
<comment type="function">
    <text evidence="4">SbcCD cleaves DNA hairpin structures. These structures can inhibit DNA replication and are intermediates in certain DNA recombination reactions. The complex acts as a 3'-&gt;5' double strand exonuclease that can open hairpins. It also has a 5' single-strand endonuclease activity.</text>
</comment>
<dbReference type="InterPro" id="IPR041796">
    <property type="entry name" value="Mre11_N"/>
</dbReference>
<name>A0A1G1WXS2_9BACT</name>
<comment type="subunit">
    <text evidence="4">Heterodimer of SbcC and SbcD.</text>
</comment>
<keyword evidence="4" id="KW-0233">DNA recombination</keyword>
<dbReference type="InterPro" id="IPR029052">
    <property type="entry name" value="Metallo-depent_PP-like"/>
</dbReference>
<dbReference type="Proteomes" id="UP000177718">
    <property type="component" value="Unassembled WGS sequence"/>
</dbReference>
<dbReference type="NCBIfam" id="TIGR00619">
    <property type="entry name" value="sbcd"/>
    <property type="match status" value="1"/>
</dbReference>
<evidence type="ECO:0000256" key="3">
    <source>
        <dbReference type="ARBA" id="ARBA00022839"/>
    </source>
</evidence>
<dbReference type="EMBL" id="MHDB01000011">
    <property type="protein sequence ID" value="OGY32568.1"/>
    <property type="molecule type" value="Genomic_DNA"/>
</dbReference>
<sequence length="399" mass="44555">MFTMAQAQEVIAKFIHTADWHVGMENYSRVDPQTGLSTRLGDFLRSIDFVVDYAIKEKVDFFLFAGDAFKTPEPTPTHQREFAKRILKLSRLNIPCVLLVGNHDTPNAFGKANSLDIYSALEIENVHVIREPQLITIKNVQILGIPWVSRKEFGEIDTLIEPLYNQVKSDLPLVVTAHASVEGAVFGSERSVSLGGDMVISKTSLTKHPQTAYVALGHIHKRQVVQVQPPILYSGSIERVDFGEENETKSFEIVEILKQVQDDKITYSATHTPIPTPARRFLTIKTTISGSDPDPTATILSEIKKQDFKDAVVKLIVDFPPNSNGDIKINEIKKALEDAFIIAGINKNIEKTNRNQLGDGVNAETLSPEDLLEKYFQSKGFSESRINKLKQLAKTLAEE</sequence>
<feature type="domain" description="Calcineurin-like phosphoesterase" evidence="5">
    <location>
        <begin position="13"/>
        <end position="221"/>
    </location>
</feature>
<dbReference type="GO" id="GO:0006310">
    <property type="term" value="P:DNA recombination"/>
    <property type="evidence" value="ECO:0007669"/>
    <property type="project" value="UniProtKB-KW"/>
</dbReference>
<proteinExistence type="inferred from homology"/>
<dbReference type="GO" id="GO:0006260">
    <property type="term" value="P:DNA replication"/>
    <property type="evidence" value="ECO:0007669"/>
    <property type="project" value="UniProtKB-KW"/>
</dbReference>
<evidence type="ECO:0000256" key="4">
    <source>
        <dbReference type="RuleBase" id="RU363069"/>
    </source>
</evidence>
<evidence type="ECO:0000256" key="2">
    <source>
        <dbReference type="ARBA" id="ARBA00022801"/>
    </source>
</evidence>
<dbReference type="InterPro" id="IPR004593">
    <property type="entry name" value="SbcD"/>
</dbReference>
<accession>A0A1G1WXS2</accession>